<keyword evidence="1" id="KW-1133">Transmembrane helix</keyword>
<keyword evidence="1" id="KW-0472">Membrane</keyword>
<evidence type="ECO:0000256" key="1">
    <source>
        <dbReference type="SAM" id="Phobius"/>
    </source>
</evidence>
<keyword evidence="1" id="KW-0812">Transmembrane</keyword>
<protein>
    <submittedName>
        <fullName evidence="2">Virus attachment protein p12 family protein</fullName>
    </submittedName>
</protein>
<name>A0A1H7G1W1_9SPHI</name>
<proteinExistence type="predicted"/>
<evidence type="ECO:0000313" key="3">
    <source>
        <dbReference type="Proteomes" id="UP000198916"/>
    </source>
</evidence>
<dbReference type="Proteomes" id="UP000198916">
    <property type="component" value="Unassembled WGS sequence"/>
</dbReference>
<dbReference type="EMBL" id="FNZR01000001">
    <property type="protein sequence ID" value="SEK32306.1"/>
    <property type="molecule type" value="Genomic_DNA"/>
</dbReference>
<dbReference type="STRING" id="332977.SAMN05421740_101542"/>
<evidence type="ECO:0000313" key="2">
    <source>
        <dbReference type="EMBL" id="SEK32306.1"/>
    </source>
</evidence>
<organism evidence="2 3">
    <name type="scientific">Parapedobacter koreensis</name>
    <dbReference type="NCBI Taxonomy" id="332977"/>
    <lineage>
        <taxon>Bacteria</taxon>
        <taxon>Pseudomonadati</taxon>
        <taxon>Bacteroidota</taxon>
        <taxon>Sphingobacteriia</taxon>
        <taxon>Sphingobacteriales</taxon>
        <taxon>Sphingobacteriaceae</taxon>
        <taxon>Parapedobacter</taxon>
    </lineage>
</organism>
<gene>
    <name evidence="2" type="ORF">SAMN05421740_101542</name>
</gene>
<dbReference type="Pfam" id="PF12669">
    <property type="entry name" value="FeoB_associated"/>
    <property type="match status" value="1"/>
</dbReference>
<dbReference type="AlphaFoldDB" id="A0A1H7G1W1"/>
<keyword evidence="3" id="KW-1185">Reference proteome</keyword>
<sequence length="54" mass="5915">MDAITIQYLAVGALFLVALVYLIRRTRRSLSGSKGCSKGCGCEFSEKTKTLKTE</sequence>
<reference evidence="3" key="1">
    <citation type="submission" date="2016-10" db="EMBL/GenBank/DDBJ databases">
        <authorList>
            <person name="Varghese N."/>
            <person name="Submissions S."/>
        </authorList>
    </citation>
    <scope>NUCLEOTIDE SEQUENCE [LARGE SCALE GENOMIC DNA]</scope>
    <source>
        <strain evidence="3">Jip14</strain>
    </source>
</reference>
<feature type="transmembrane region" description="Helical" evidence="1">
    <location>
        <begin position="6"/>
        <end position="23"/>
    </location>
</feature>
<accession>A0A1H7G1W1</accession>